<organism evidence="1">
    <name type="scientific">bioreactor metagenome</name>
    <dbReference type="NCBI Taxonomy" id="1076179"/>
    <lineage>
        <taxon>unclassified sequences</taxon>
        <taxon>metagenomes</taxon>
        <taxon>ecological metagenomes</taxon>
    </lineage>
</organism>
<sequence>MQPVLADLPRLAIGHELVGVEGDVEVEVVVDHDLKRLTREALAPVGVDGFAVDAPFRAIAVGVDAPARG</sequence>
<name>A0A645HQ52_9ZZZZ</name>
<proteinExistence type="predicted"/>
<comment type="caution">
    <text evidence="1">The sequence shown here is derived from an EMBL/GenBank/DDBJ whole genome shotgun (WGS) entry which is preliminary data.</text>
</comment>
<reference evidence="1" key="1">
    <citation type="submission" date="2019-08" db="EMBL/GenBank/DDBJ databases">
        <authorList>
            <person name="Kucharzyk K."/>
            <person name="Murdoch R.W."/>
            <person name="Higgins S."/>
            <person name="Loffler F."/>
        </authorList>
    </citation>
    <scope>NUCLEOTIDE SEQUENCE</scope>
</reference>
<dbReference type="EMBL" id="VSSQ01097748">
    <property type="protein sequence ID" value="MPN40980.1"/>
    <property type="molecule type" value="Genomic_DNA"/>
</dbReference>
<accession>A0A645HQ52</accession>
<gene>
    <name evidence="1" type="ORF">SDC9_188520</name>
</gene>
<protein>
    <submittedName>
        <fullName evidence="1">Uncharacterized protein</fullName>
    </submittedName>
</protein>
<dbReference type="AlphaFoldDB" id="A0A645HQ52"/>
<evidence type="ECO:0000313" key="1">
    <source>
        <dbReference type="EMBL" id="MPN40980.1"/>
    </source>
</evidence>